<reference evidence="2 3" key="1">
    <citation type="submission" date="2015-01" db="EMBL/GenBank/DDBJ databases">
        <title>The Genome Sequence of Ochroconis gallopava CBS43764.</title>
        <authorList>
            <consortium name="The Broad Institute Genomics Platform"/>
            <person name="Cuomo C."/>
            <person name="de Hoog S."/>
            <person name="Gorbushina A."/>
            <person name="Stielow B."/>
            <person name="Teixiera M."/>
            <person name="Abouelleil A."/>
            <person name="Chapman S.B."/>
            <person name="Priest M."/>
            <person name="Young S.K."/>
            <person name="Wortman J."/>
            <person name="Nusbaum C."/>
            <person name="Birren B."/>
        </authorList>
    </citation>
    <scope>NUCLEOTIDE SEQUENCE [LARGE SCALE GENOMIC DNA]</scope>
    <source>
        <strain evidence="2 3">CBS 43764</strain>
    </source>
</reference>
<dbReference type="InParanoid" id="A0A0D1ZZS1"/>
<comment type="function">
    <text evidence="1">In NER, TFIIH acts by opening DNA around the lesion to allow the excision of the damaged oligonucleotide and its replacement by a new DNA fragment. In transcription, TFIIH has an essential role in transcription initiation. When the pre-initiation complex (PIC) has been established, TFIIH is required for promoter opening and promoter escape.</text>
</comment>
<comment type="subcellular location">
    <subcellularLocation>
        <location evidence="1">Nucleus</location>
    </subcellularLocation>
</comment>
<evidence type="ECO:0000313" key="3">
    <source>
        <dbReference type="Proteomes" id="UP000053259"/>
    </source>
</evidence>
<dbReference type="Pfam" id="PF06331">
    <property type="entry name" value="Tfb5"/>
    <property type="match status" value="1"/>
</dbReference>
<evidence type="ECO:0000313" key="2">
    <source>
        <dbReference type="EMBL" id="KIV99499.1"/>
    </source>
</evidence>
<dbReference type="SMART" id="SM01395">
    <property type="entry name" value="Tbf5"/>
    <property type="match status" value="1"/>
</dbReference>
<keyword evidence="1" id="KW-0805">Transcription regulation</keyword>
<gene>
    <name evidence="2" type="ORF">PV09_08805</name>
</gene>
<keyword evidence="1" id="KW-0539">Nucleus</keyword>
<organism evidence="2 3">
    <name type="scientific">Verruconis gallopava</name>
    <dbReference type="NCBI Taxonomy" id="253628"/>
    <lineage>
        <taxon>Eukaryota</taxon>
        <taxon>Fungi</taxon>
        <taxon>Dikarya</taxon>
        <taxon>Ascomycota</taxon>
        <taxon>Pezizomycotina</taxon>
        <taxon>Dothideomycetes</taxon>
        <taxon>Pleosporomycetidae</taxon>
        <taxon>Venturiales</taxon>
        <taxon>Sympoventuriaceae</taxon>
        <taxon>Verruconis</taxon>
    </lineage>
</organism>
<dbReference type="Gene3D" id="3.30.70.1220">
    <property type="entry name" value="TFB5-like"/>
    <property type="match status" value="1"/>
</dbReference>
<keyword evidence="3" id="KW-1185">Reference proteome</keyword>
<comment type="similarity">
    <text evidence="1">Belongs to the TFB5 family.</text>
</comment>
<name>A0A0D1ZZS1_9PEZI</name>
<keyword evidence="1" id="KW-0804">Transcription</keyword>
<dbReference type="GO" id="GO:0006367">
    <property type="term" value="P:transcription initiation at RNA polymerase II promoter"/>
    <property type="evidence" value="ECO:0007669"/>
    <property type="project" value="UniProtKB-UniRule"/>
</dbReference>
<dbReference type="InterPro" id="IPR035935">
    <property type="entry name" value="TFB5-like_sf"/>
</dbReference>
<keyword evidence="1" id="KW-0227">DNA damage</keyword>
<dbReference type="SUPFAM" id="SSF142897">
    <property type="entry name" value="TFB5-like"/>
    <property type="match status" value="1"/>
</dbReference>
<dbReference type="OrthoDB" id="354at2759"/>
<comment type="subunit">
    <text evidence="1">Component of the 7-subunit TFIIH core complex.</text>
</comment>
<dbReference type="Proteomes" id="UP000053259">
    <property type="component" value="Unassembled WGS sequence"/>
</dbReference>
<dbReference type="GO" id="GO:0006289">
    <property type="term" value="P:nucleotide-excision repair"/>
    <property type="evidence" value="ECO:0007669"/>
    <property type="project" value="InterPro"/>
</dbReference>
<dbReference type="RefSeq" id="XP_016209369.1">
    <property type="nucleotide sequence ID" value="XM_016362761.1"/>
</dbReference>
<dbReference type="HOGENOM" id="CLU_166246_1_1_1"/>
<dbReference type="EMBL" id="KN847576">
    <property type="protein sequence ID" value="KIV99499.1"/>
    <property type="molecule type" value="Genomic_DNA"/>
</dbReference>
<proteinExistence type="inferred from homology"/>
<keyword evidence="1" id="KW-0234">DNA repair</keyword>
<protein>
    <recommendedName>
        <fullName evidence="1">General transcription and DNA repair factor IIH subunit TFB5</fullName>
    </recommendedName>
</protein>
<dbReference type="GO" id="GO:0000439">
    <property type="term" value="C:transcription factor TFIIH core complex"/>
    <property type="evidence" value="ECO:0007669"/>
    <property type="project" value="UniProtKB-UniRule"/>
</dbReference>
<accession>A0A0D1ZZS1</accession>
<dbReference type="STRING" id="253628.A0A0D1ZZS1"/>
<evidence type="ECO:0000256" key="1">
    <source>
        <dbReference type="RuleBase" id="RU368032"/>
    </source>
</evidence>
<dbReference type="VEuPathDB" id="FungiDB:PV09_08805"/>
<dbReference type="AlphaFoldDB" id="A0A0D1ZZS1"/>
<dbReference type="FunCoup" id="A0A0D1ZZS1">
    <property type="interactions" value="144"/>
</dbReference>
<dbReference type="GeneID" id="27316778"/>
<dbReference type="InterPro" id="IPR009400">
    <property type="entry name" value="TFIIH_TTDA/Tfb5"/>
</dbReference>
<sequence length="72" mass="8333">MVKAIRGVLVQADESVMAIIKQIDNERKGFILQELDMQTCLIQPDKIDELERLVKARIKQHLPDVDDDDEEE</sequence>